<dbReference type="Proteomes" id="UP001153269">
    <property type="component" value="Unassembled WGS sequence"/>
</dbReference>
<dbReference type="EMBL" id="CADEAL010004069">
    <property type="protein sequence ID" value="CAB1450835.1"/>
    <property type="molecule type" value="Genomic_DNA"/>
</dbReference>
<reference evidence="1" key="1">
    <citation type="submission" date="2020-03" db="EMBL/GenBank/DDBJ databases">
        <authorList>
            <person name="Weist P."/>
        </authorList>
    </citation>
    <scope>NUCLEOTIDE SEQUENCE</scope>
</reference>
<gene>
    <name evidence="1" type="ORF">PLEPLA_LOCUS38527</name>
</gene>
<proteinExistence type="predicted"/>
<accession>A0A9N7VMC0</accession>
<evidence type="ECO:0000313" key="2">
    <source>
        <dbReference type="Proteomes" id="UP001153269"/>
    </source>
</evidence>
<name>A0A9N7VMC0_PLEPL</name>
<keyword evidence="2" id="KW-1185">Reference proteome</keyword>
<organism evidence="1 2">
    <name type="scientific">Pleuronectes platessa</name>
    <name type="common">European plaice</name>
    <dbReference type="NCBI Taxonomy" id="8262"/>
    <lineage>
        <taxon>Eukaryota</taxon>
        <taxon>Metazoa</taxon>
        <taxon>Chordata</taxon>
        <taxon>Craniata</taxon>
        <taxon>Vertebrata</taxon>
        <taxon>Euteleostomi</taxon>
        <taxon>Actinopterygii</taxon>
        <taxon>Neopterygii</taxon>
        <taxon>Teleostei</taxon>
        <taxon>Neoteleostei</taxon>
        <taxon>Acanthomorphata</taxon>
        <taxon>Carangaria</taxon>
        <taxon>Pleuronectiformes</taxon>
        <taxon>Pleuronectoidei</taxon>
        <taxon>Pleuronectidae</taxon>
        <taxon>Pleuronectes</taxon>
    </lineage>
</organism>
<sequence length="113" mass="11931">MGGGLRCGSLRVQILAGNRRGKTERWREIEIWSWGDSEIAKDTCPMKEQLGGSGMLCKGCPAGLTANSGAEDPGSTPETKEHAYDQPLIFCLPAPHDMAATSGPQLGSLLSTA</sequence>
<protein>
    <submittedName>
        <fullName evidence="1">Uncharacterized protein</fullName>
    </submittedName>
</protein>
<comment type="caution">
    <text evidence="1">The sequence shown here is derived from an EMBL/GenBank/DDBJ whole genome shotgun (WGS) entry which is preliminary data.</text>
</comment>
<evidence type="ECO:0000313" key="1">
    <source>
        <dbReference type="EMBL" id="CAB1450835.1"/>
    </source>
</evidence>
<dbReference type="AlphaFoldDB" id="A0A9N7VMC0"/>